<comment type="caution">
    <text evidence="3">The sequence shown here is derived from an EMBL/GenBank/DDBJ whole genome shotgun (WGS) entry which is preliminary data.</text>
</comment>
<organism evidence="3 4">
    <name type="scientific">Pseudonocardia bannensis</name>
    <dbReference type="NCBI Taxonomy" id="630973"/>
    <lineage>
        <taxon>Bacteria</taxon>
        <taxon>Bacillati</taxon>
        <taxon>Actinomycetota</taxon>
        <taxon>Actinomycetes</taxon>
        <taxon>Pseudonocardiales</taxon>
        <taxon>Pseudonocardiaceae</taxon>
        <taxon>Pseudonocardia</taxon>
    </lineage>
</organism>
<name>A0A848DG22_9PSEU</name>
<feature type="chain" id="PRO_5032936632" evidence="2">
    <location>
        <begin position="32"/>
        <end position="187"/>
    </location>
</feature>
<proteinExistence type="predicted"/>
<evidence type="ECO:0000313" key="4">
    <source>
        <dbReference type="Proteomes" id="UP000586918"/>
    </source>
</evidence>
<dbReference type="PROSITE" id="PS51318">
    <property type="entry name" value="TAT"/>
    <property type="match status" value="1"/>
</dbReference>
<protein>
    <submittedName>
        <fullName evidence="3">Uncharacterized protein</fullName>
    </submittedName>
</protein>
<accession>A0A848DG22</accession>
<reference evidence="3 4" key="1">
    <citation type="submission" date="2020-04" db="EMBL/GenBank/DDBJ databases">
        <authorList>
            <person name="Klaysubun C."/>
            <person name="Duangmal K."/>
            <person name="Lipun K."/>
        </authorList>
    </citation>
    <scope>NUCLEOTIDE SEQUENCE [LARGE SCALE GENOMIC DNA]</scope>
    <source>
        <strain evidence="3 4">DSM 45300</strain>
    </source>
</reference>
<evidence type="ECO:0000256" key="2">
    <source>
        <dbReference type="SAM" id="SignalP"/>
    </source>
</evidence>
<dbReference type="Proteomes" id="UP000586918">
    <property type="component" value="Unassembled WGS sequence"/>
</dbReference>
<feature type="signal peptide" evidence="2">
    <location>
        <begin position="1"/>
        <end position="31"/>
    </location>
</feature>
<evidence type="ECO:0000256" key="1">
    <source>
        <dbReference type="SAM" id="MobiDB-lite"/>
    </source>
</evidence>
<feature type="compositionally biased region" description="Low complexity" evidence="1">
    <location>
        <begin position="105"/>
        <end position="115"/>
    </location>
</feature>
<keyword evidence="4" id="KW-1185">Reference proteome</keyword>
<sequence length="187" mass="18247">MSSLARRSLRTTATAAGIAAIGVGLAGNAFAAPAVPTAPELPATPGADALTTPDAASAPEALADLQSAAPSAEAAGLPELFSFEMPNVETQTAPESTGFHTAGLPEAPSAPSAPEFGTEQIPSNPATDAFGQFGNADAAGQVQEGATDFAGSNNVGPSPSADSATMFAELAQQAANGTQISGHSIGQ</sequence>
<dbReference type="AlphaFoldDB" id="A0A848DG22"/>
<dbReference type="EMBL" id="JAAXKZ010000019">
    <property type="protein sequence ID" value="NMH91504.1"/>
    <property type="molecule type" value="Genomic_DNA"/>
</dbReference>
<gene>
    <name evidence="3" type="ORF">HF519_07870</name>
</gene>
<feature type="region of interest" description="Disordered" evidence="1">
    <location>
        <begin position="93"/>
        <end position="133"/>
    </location>
</feature>
<dbReference type="RefSeq" id="WP_169411623.1">
    <property type="nucleotide sequence ID" value="NZ_JAAXKZ010000019.1"/>
</dbReference>
<dbReference type="InterPro" id="IPR006311">
    <property type="entry name" value="TAT_signal"/>
</dbReference>
<evidence type="ECO:0000313" key="3">
    <source>
        <dbReference type="EMBL" id="NMH91504.1"/>
    </source>
</evidence>
<keyword evidence="2" id="KW-0732">Signal</keyword>